<feature type="transmembrane region" description="Helical" evidence="9">
    <location>
        <begin position="124"/>
        <end position="143"/>
    </location>
</feature>
<dbReference type="Proteomes" id="UP000594260">
    <property type="component" value="Unplaced"/>
</dbReference>
<evidence type="ECO:0008006" key="12">
    <source>
        <dbReference type="Google" id="ProtNLM"/>
    </source>
</evidence>
<dbReference type="InterPro" id="IPR050598">
    <property type="entry name" value="AminoAcid_Transporter"/>
</dbReference>
<dbReference type="GO" id="GO:0005886">
    <property type="term" value="C:plasma membrane"/>
    <property type="evidence" value="ECO:0007669"/>
    <property type="project" value="UniProtKB-SubCell"/>
</dbReference>
<feature type="region of interest" description="Disordered" evidence="8">
    <location>
        <begin position="1"/>
        <end position="24"/>
    </location>
</feature>
<feature type="transmembrane region" description="Helical" evidence="9">
    <location>
        <begin position="185"/>
        <end position="205"/>
    </location>
</feature>
<dbReference type="KEGG" id="vde:111254501"/>
<evidence type="ECO:0000256" key="9">
    <source>
        <dbReference type="SAM" id="Phobius"/>
    </source>
</evidence>
<name>A0A7M7KS53_VARDE</name>
<evidence type="ECO:0000256" key="8">
    <source>
        <dbReference type="SAM" id="MobiDB-lite"/>
    </source>
</evidence>
<evidence type="ECO:0000256" key="4">
    <source>
        <dbReference type="ARBA" id="ARBA00022475"/>
    </source>
</evidence>
<evidence type="ECO:0000256" key="6">
    <source>
        <dbReference type="ARBA" id="ARBA00022989"/>
    </source>
</evidence>
<dbReference type="EnsemblMetazoa" id="XM_022815405">
    <property type="protein sequence ID" value="XP_022671140"/>
    <property type="gene ID" value="LOC111254501"/>
</dbReference>
<accession>A0A7M7KS53</accession>
<keyword evidence="6 9" id="KW-1133">Transmembrane helix</keyword>
<feature type="transmembrane region" description="Helical" evidence="9">
    <location>
        <begin position="68"/>
        <end position="90"/>
    </location>
</feature>
<dbReference type="InParanoid" id="A0A7M7KS53"/>
<dbReference type="InterPro" id="IPR002293">
    <property type="entry name" value="AA/rel_permease1"/>
</dbReference>
<sequence length="493" mass="54740">MSKKDKGDYSSVPAKEGTGKEDANQDDDVICLKPKMTLVNGITVIVGSIIGSGIFVSPRGVLENTGSVMASIVVWVTCGLFSMIGAYCYAELGCMITKTGADYAYIMEAFGPLVAFLRLWVECIIVRPCSQAIVALTFSFYVLRPIFPNCEPPDNAVRALAVVCILLLTFINCWDVKWATTVQDVFTYGKLLALAIIITTGFYQLGNGKTEYFTWDNTETDITKIALSFYSGLFAYNGWNYLNFVIEELKDPHRNLPRAIFVSCVLVMVVYTLAIVAFHTTLSIPEVLATEAVAVNFAEKLYGWMAWIVPVFVALSTFGGVNGILFTSSRLFFAGAENNQMPRLLCMIQMSHLTPTPAILAMCLLSLVYLTSKNISALITYVGFATWLSIGLAVATLPYFRWKHPEWERRVKVHMIFPVIYLAATAFITIVPMIAKPTETGVGCLIIATGAPVYYVFCAWKSKPKFIQKFFYNMTVTLQKIMMVVETEKARNV</sequence>
<dbReference type="FunFam" id="1.20.1740.10:FF:000003">
    <property type="entry name" value="Y+L amino acid transporter 1 isoform X1"/>
    <property type="match status" value="1"/>
</dbReference>
<feature type="transmembrane region" description="Helical" evidence="9">
    <location>
        <begin position="440"/>
        <end position="460"/>
    </location>
</feature>
<dbReference type="RefSeq" id="XP_022671140.1">
    <property type="nucleotide sequence ID" value="XM_022815405.1"/>
</dbReference>
<keyword evidence="4" id="KW-1003">Cell membrane</keyword>
<dbReference type="GO" id="GO:0015179">
    <property type="term" value="F:L-amino acid transmembrane transporter activity"/>
    <property type="evidence" value="ECO:0007669"/>
    <property type="project" value="TreeGrafter"/>
</dbReference>
<proteinExistence type="inferred from homology"/>
<dbReference type="FunCoup" id="A0A7M7KS53">
    <property type="interactions" value="141"/>
</dbReference>
<evidence type="ECO:0000256" key="7">
    <source>
        <dbReference type="ARBA" id="ARBA00023136"/>
    </source>
</evidence>
<dbReference type="PANTHER" id="PTHR11785">
    <property type="entry name" value="AMINO ACID TRANSPORTER"/>
    <property type="match status" value="1"/>
</dbReference>
<feature type="transmembrane region" description="Helical" evidence="9">
    <location>
        <begin position="413"/>
        <end position="434"/>
    </location>
</feature>
<feature type="transmembrane region" description="Helical" evidence="9">
    <location>
        <begin position="258"/>
        <end position="284"/>
    </location>
</feature>
<feature type="transmembrane region" description="Helical" evidence="9">
    <location>
        <begin position="38"/>
        <end position="56"/>
    </location>
</feature>
<feature type="transmembrane region" description="Helical" evidence="9">
    <location>
        <begin position="304"/>
        <end position="333"/>
    </location>
</feature>
<evidence type="ECO:0000256" key="3">
    <source>
        <dbReference type="ARBA" id="ARBA00022448"/>
    </source>
</evidence>
<evidence type="ECO:0000313" key="10">
    <source>
        <dbReference type="EnsemblMetazoa" id="XP_022671140"/>
    </source>
</evidence>
<dbReference type="OMA" id="ANWISLV"/>
<feature type="transmembrane region" description="Helical" evidence="9">
    <location>
        <begin position="353"/>
        <end position="372"/>
    </location>
</feature>
<dbReference type="GeneID" id="111254501"/>
<organism evidence="10 11">
    <name type="scientific">Varroa destructor</name>
    <name type="common">Honeybee mite</name>
    <dbReference type="NCBI Taxonomy" id="109461"/>
    <lineage>
        <taxon>Eukaryota</taxon>
        <taxon>Metazoa</taxon>
        <taxon>Ecdysozoa</taxon>
        <taxon>Arthropoda</taxon>
        <taxon>Chelicerata</taxon>
        <taxon>Arachnida</taxon>
        <taxon>Acari</taxon>
        <taxon>Parasitiformes</taxon>
        <taxon>Mesostigmata</taxon>
        <taxon>Gamasina</taxon>
        <taxon>Dermanyssoidea</taxon>
        <taxon>Varroidae</taxon>
        <taxon>Varroa</taxon>
    </lineage>
</organism>
<keyword evidence="7 9" id="KW-0472">Membrane</keyword>
<dbReference type="Pfam" id="PF13520">
    <property type="entry name" value="AA_permease_2"/>
    <property type="match status" value="1"/>
</dbReference>
<dbReference type="Gene3D" id="1.20.1740.10">
    <property type="entry name" value="Amino acid/polyamine transporter I"/>
    <property type="match status" value="1"/>
</dbReference>
<feature type="transmembrane region" description="Helical" evidence="9">
    <location>
        <begin position="155"/>
        <end position="173"/>
    </location>
</feature>
<evidence type="ECO:0000256" key="2">
    <source>
        <dbReference type="ARBA" id="ARBA00007040"/>
    </source>
</evidence>
<evidence type="ECO:0000256" key="1">
    <source>
        <dbReference type="ARBA" id="ARBA00004651"/>
    </source>
</evidence>
<feature type="transmembrane region" description="Helical" evidence="9">
    <location>
        <begin position="225"/>
        <end position="246"/>
    </location>
</feature>
<keyword evidence="11" id="KW-1185">Reference proteome</keyword>
<feature type="transmembrane region" description="Helical" evidence="9">
    <location>
        <begin position="378"/>
        <end position="401"/>
    </location>
</feature>
<protein>
    <recommendedName>
        <fullName evidence="12">Y+L amino acid transporter 2</fullName>
    </recommendedName>
</protein>
<keyword evidence="3" id="KW-0813">Transport</keyword>
<dbReference type="OrthoDB" id="10062876at2759"/>
<comment type="similarity">
    <text evidence="2">Belongs to the amino acid-polyamine-organocation (APC) superfamily. L-type amino acid transporter (LAT) (TC 2.A.3.8) family.</text>
</comment>
<dbReference type="AlphaFoldDB" id="A0A7M7KS53"/>
<evidence type="ECO:0000256" key="5">
    <source>
        <dbReference type="ARBA" id="ARBA00022692"/>
    </source>
</evidence>
<evidence type="ECO:0000313" key="11">
    <source>
        <dbReference type="Proteomes" id="UP000594260"/>
    </source>
</evidence>
<keyword evidence="5 9" id="KW-0812">Transmembrane</keyword>
<dbReference type="PANTHER" id="PTHR11785:SF531">
    <property type="entry name" value="LARGE NEUTRAL AMINO ACIDS TRANSPORTER SMALL SUBUNIT 1"/>
    <property type="match status" value="1"/>
</dbReference>
<dbReference type="PIRSF" id="PIRSF006060">
    <property type="entry name" value="AA_transporter"/>
    <property type="match status" value="1"/>
</dbReference>
<reference evidence="10" key="1">
    <citation type="submission" date="2021-01" db="UniProtKB">
        <authorList>
            <consortium name="EnsemblMetazoa"/>
        </authorList>
    </citation>
    <scope>IDENTIFICATION</scope>
</reference>
<comment type="subcellular location">
    <subcellularLocation>
        <location evidence="1">Cell membrane</location>
        <topology evidence="1">Multi-pass membrane protein</topology>
    </subcellularLocation>
</comment>